<organism evidence="1 2">
    <name type="scientific">Massariosphaeria phaeospora</name>
    <dbReference type="NCBI Taxonomy" id="100035"/>
    <lineage>
        <taxon>Eukaryota</taxon>
        <taxon>Fungi</taxon>
        <taxon>Dikarya</taxon>
        <taxon>Ascomycota</taxon>
        <taxon>Pezizomycotina</taxon>
        <taxon>Dothideomycetes</taxon>
        <taxon>Pleosporomycetidae</taxon>
        <taxon>Pleosporales</taxon>
        <taxon>Pleosporales incertae sedis</taxon>
        <taxon>Massariosphaeria</taxon>
    </lineage>
</organism>
<sequence>MAHFWEVPGFAIQHNPDEEAQHTQISFQEDVLHYIKNGVSTILEDGETPLAGPRLGDHQEQLQDADVFIFSVAEVATPNDLTYEDEIEQTREALDEAIGKGKADFHIRPYVRPANDADVLPILLEYDPEPRMVRLLLYNHDILFESYPELYD</sequence>
<comment type="caution">
    <text evidence="1">The sequence shown here is derived from an EMBL/GenBank/DDBJ whole genome shotgun (WGS) entry which is preliminary data.</text>
</comment>
<name>A0A7C8I4P3_9PLEO</name>
<keyword evidence="2" id="KW-1185">Reference proteome</keyword>
<evidence type="ECO:0000313" key="1">
    <source>
        <dbReference type="EMBL" id="KAF2870769.1"/>
    </source>
</evidence>
<accession>A0A7C8I4P3</accession>
<dbReference type="EMBL" id="JAADJZ010000013">
    <property type="protein sequence ID" value="KAF2870769.1"/>
    <property type="molecule type" value="Genomic_DNA"/>
</dbReference>
<evidence type="ECO:0000313" key="2">
    <source>
        <dbReference type="Proteomes" id="UP000481861"/>
    </source>
</evidence>
<dbReference type="AlphaFoldDB" id="A0A7C8I4P3"/>
<proteinExistence type="predicted"/>
<dbReference type="Proteomes" id="UP000481861">
    <property type="component" value="Unassembled WGS sequence"/>
</dbReference>
<reference evidence="1 2" key="1">
    <citation type="submission" date="2020-01" db="EMBL/GenBank/DDBJ databases">
        <authorList>
            <consortium name="DOE Joint Genome Institute"/>
            <person name="Haridas S."/>
            <person name="Albert R."/>
            <person name="Binder M."/>
            <person name="Bloem J."/>
            <person name="Labutti K."/>
            <person name="Salamov A."/>
            <person name="Andreopoulos B."/>
            <person name="Baker S.E."/>
            <person name="Barry K."/>
            <person name="Bills G."/>
            <person name="Bluhm B.H."/>
            <person name="Cannon C."/>
            <person name="Castanera R."/>
            <person name="Culley D.E."/>
            <person name="Daum C."/>
            <person name="Ezra D."/>
            <person name="Gonzalez J.B."/>
            <person name="Henrissat B."/>
            <person name="Kuo A."/>
            <person name="Liang C."/>
            <person name="Lipzen A."/>
            <person name="Lutzoni F."/>
            <person name="Magnuson J."/>
            <person name="Mondo S."/>
            <person name="Nolan M."/>
            <person name="Ohm R."/>
            <person name="Pangilinan J."/>
            <person name="Park H.-J.H."/>
            <person name="Ramirez L."/>
            <person name="Alfaro M."/>
            <person name="Sun H."/>
            <person name="Tritt A."/>
            <person name="Yoshinaga Y."/>
            <person name="Zwiers L.-H.L."/>
            <person name="Turgeon B.G."/>
            <person name="Goodwin S.B."/>
            <person name="Spatafora J.W."/>
            <person name="Crous P.W."/>
            <person name="Grigoriev I.V."/>
        </authorList>
    </citation>
    <scope>NUCLEOTIDE SEQUENCE [LARGE SCALE GENOMIC DNA]</scope>
    <source>
        <strain evidence="1 2">CBS 611.86</strain>
    </source>
</reference>
<gene>
    <name evidence="1" type="ORF">BDV95DRAFT_607901</name>
</gene>
<protein>
    <submittedName>
        <fullName evidence="1">Uncharacterized protein</fullName>
    </submittedName>
</protein>